<organism evidence="1 2">
    <name type="scientific">Cellulophaga fucicola</name>
    <dbReference type="NCBI Taxonomy" id="76595"/>
    <lineage>
        <taxon>Bacteria</taxon>
        <taxon>Pseudomonadati</taxon>
        <taxon>Bacteroidota</taxon>
        <taxon>Flavobacteriia</taxon>
        <taxon>Flavobacteriales</taxon>
        <taxon>Flavobacteriaceae</taxon>
        <taxon>Cellulophaga</taxon>
    </lineage>
</organism>
<dbReference type="EMBL" id="FPIY01000004">
    <property type="protein sequence ID" value="SFW62214.1"/>
    <property type="molecule type" value="Genomic_DNA"/>
</dbReference>
<dbReference type="STRING" id="76595.SAMN05660313_02909"/>
<accession>A0A1K1QSF2</accession>
<protein>
    <submittedName>
        <fullName evidence="1">Uncharacterized protein</fullName>
    </submittedName>
</protein>
<gene>
    <name evidence="1" type="ORF">SAMN05660313_02909</name>
</gene>
<dbReference type="Proteomes" id="UP000183257">
    <property type="component" value="Unassembled WGS sequence"/>
</dbReference>
<sequence>MKSYYSIIVAILLFISCSKNNDGTSELDINHSAEFELTAGVNKLTMANLQVGDLFGLWCEN</sequence>
<dbReference type="AlphaFoldDB" id="A0A1K1QSF2"/>
<dbReference type="PROSITE" id="PS51257">
    <property type="entry name" value="PROKAR_LIPOPROTEIN"/>
    <property type="match status" value="1"/>
</dbReference>
<reference evidence="2" key="1">
    <citation type="submission" date="2016-11" db="EMBL/GenBank/DDBJ databases">
        <authorList>
            <person name="Varghese N."/>
            <person name="Submissions S."/>
        </authorList>
    </citation>
    <scope>NUCLEOTIDE SEQUENCE [LARGE SCALE GENOMIC DNA]</scope>
    <source>
        <strain evidence="2">DSM 24786</strain>
    </source>
</reference>
<evidence type="ECO:0000313" key="1">
    <source>
        <dbReference type="EMBL" id="SFW62214.1"/>
    </source>
</evidence>
<proteinExistence type="predicted"/>
<evidence type="ECO:0000313" key="2">
    <source>
        <dbReference type="Proteomes" id="UP000183257"/>
    </source>
</evidence>
<name>A0A1K1QSF2_9FLAO</name>
<keyword evidence="2" id="KW-1185">Reference proteome</keyword>